<evidence type="ECO:0000313" key="1">
    <source>
        <dbReference type="EMBL" id="ALY07623.1"/>
    </source>
</evidence>
<name>A0A1L2BX75_9CAUD</name>
<gene>
    <name evidence="1" type="ORF">2AV2_171</name>
</gene>
<organism evidence="1 2">
    <name type="scientific">Nodularia phage vB_NpeS-2AV2</name>
    <dbReference type="NCBI Taxonomy" id="1777122"/>
    <lineage>
        <taxon>Viruses</taxon>
        <taxon>Duplodnaviria</taxon>
        <taxon>Heunggongvirae</taxon>
        <taxon>Uroviricota</taxon>
        <taxon>Caudoviricetes</taxon>
        <taxon>Ravarandavirus</taxon>
        <taxon>Ravarandavirus rv2AV2</taxon>
    </lineage>
</organism>
<reference evidence="2" key="1">
    <citation type="submission" date="2015-12" db="EMBL/GenBank/DDBJ databases">
        <authorList>
            <person name="Sencilo A."/>
            <person name="Bamford D.H."/>
            <person name="Roine E."/>
        </authorList>
    </citation>
    <scope>NUCLEOTIDE SEQUENCE [LARGE SCALE GENOMIC DNA]</scope>
</reference>
<dbReference type="EMBL" id="KU230356">
    <property type="protein sequence ID" value="ALY07623.1"/>
    <property type="molecule type" value="Genomic_DNA"/>
</dbReference>
<accession>A0A1L2BX75</accession>
<evidence type="ECO:0000313" key="2">
    <source>
        <dbReference type="Proteomes" id="UP000225722"/>
    </source>
</evidence>
<protein>
    <submittedName>
        <fullName evidence="1">Uncharacterized protein</fullName>
    </submittedName>
</protein>
<sequence length="93" mass="10255">MITADFASKLAENKQLITHCQPVADKPFTGVVAEFVFGSDVVILPNTEFKPDPVNELYQLTNSANTDPEPNTSVLSEVDLRFINSGCFSEYLD</sequence>
<proteinExistence type="predicted"/>
<keyword evidence="2" id="KW-1185">Reference proteome</keyword>
<dbReference type="Proteomes" id="UP000225722">
    <property type="component" value="Segment"/>
</dbReference>